<dbReference type="InterPro" id="IPR012258">
    <property type="entry name" value="Acyl-CoA_oxidase"/>
</dbReference>
<evidence type="ECO:0000259" key="13">
    <source>
        <dbReference type="Pfam" id="PF02771"/>
    </source>
</evidence>
<feature type="domain" description="Acyl-CoA oxidase/dehydrogenase middle" evidence="12">
    <location>
        <begin position="129"/>
        <end position="238"/>
    </location>
</feature>
<dbReference type="InterPro" id="IPR009100">
    <property type="entry name" value="AcylCoA_DH/oxidase_NM_dom_sf"/>
</dbReference>
<keyword evidence="8" id="KW-0560">Oxidoreductase</keyword>
<keyword evidence="9" id="KW-0443">Lipid metabolism</keyword>
<organism evidence="15 16">
    <name type="scientific">Aeromicrobium phoceense</name>
    <dbReference type="NCBI Taxonomy" id="2754045"/>
    <lineage>
        <taxon>Bacteria</taxon>
        <taxon>Bacillati</taxon>
        <taxon>Actinomycetota</taxon>
        <taxon>Actinomycetes</taxon>
        <taxon>Propionibacteriales</taxon>
        <taxon>Nocardioidaceae</taxon>
        <taxon>Aeromicrobium</taxon>
    </lineage>
</organism>
<proteinExistence type="inferred from homology"/>
<dbReference type="SUPFAM" id="SSF47203">
    <property type="entry name" value="Acyl-CoA dehydrogenase C-terminal domain-like"/>
    <property type="match status" value="2"/>
</dbReference>
<dbReference type="GO" id="GO:0071949">
    <property type="term" value="F:FAD binding"/>
    <property type="evidence" value="ECO:0007669"/>
    <property type="project" value="InterPro"/>
</dbReference>
<dbReference type="AlphaFoldDB" id="A0A838XFT3"/>
<feature type="domain" description="Acyl-CoA oxidase C-alpha1" evidence="14">
    <location>
        <begin position="274"/>
        <end position="432"/>
    </location>
</feature>
<evidence type="ECO:0000256" key="3">
    <source>
        <dbReference type="ARBA" id="ARBA00006288"/>
    </source>
</evidence>
<evidence type="ECO:0000313" key="16">
    <source>
        <dbReference type="Proteomes" id="UP000550354"/>
    </source>
</evidence>
<dbReference type="EMBL" id="JACEOG010000001">
    <property type="protein sequence ID" value="MBA4607791.1"/>
    <property type="molecule type" value="Genomic_DNA"/>
</dbReference>
<dbReference type="Pfam" id="PF01756">
    <property type="entry name" value="ACOX"/>
    <property type="match status" value="1"/>
</dbReference>
<feature type="domain" description="Acyl-CoA dehydrogenase/oxidase N-terminal" evidence="13">
    <location>
        <begin position="39"/>
        <end position="123"/>
    </location>
</feature>
<comment type="cofactor">
    <cofactor evidence="1">
        <name>FAD</name>
        <dbReference type="ChEBI" id="CHEBI:57692"/>
    </cofactor>
</comment>
<dbReference type="Gene3D" id="2.40.110.10">
    <property type="entry name" value="Butyryl-CoA Dehydrogenase, subunit A, domain 2"/>
    <property type="match status" value="1"/>
</dbReference>
<sequence length="630" mass="68827">MSLGEELRRSIDGKWRHVREQSRAELAQLDLTYDHSLTLDEARERVLDQMKQLVPTGIPAAGFRTENGGTGDPGMAVTGIEMLAQFDLSLMVKAGVQWGLFGGAIENLGTERHHEKYIPALINLDLLGCFAMTETGHGSDVQSLETTATYDPATQEFVVHSPTPSARKDYIGGAAKHARVAAVFARLITLGEDHGVHCFVVPIRDEAGEDLPGVTTSDCGFKGGLGGVDNGRLMFDEVRIPRDNLLNRYGNVDEGGVYSSPIDSLNARFFTMIGTLIRGRVSVGGSARAAAEVALSIASRYALQRRQFEGVPGEETVLMDYRMHQRRLLPLLAEAYAFRFAHNQLVARMHRLQTEADPDAHAQRELEGRAAGLKAALTSFATRAIQECREACGGAGYLAENRLTTLKADSDVFTTFEGDNVVLLQLVAKELLTSYAQEVTGLDPVGMVKFAASTVAETVKERTAAAQLIQRLIDARSRDDDHNLLDRGTQLDLFEDREQHVIETAARRLRRAGNDKGAAFAAFNAAQDHVVKIGQVHIDRVVLEAFTAGIARTEDDAAADVLRDVCSLYALTIIERDKAWFMEHNRISDTRAKAVTTEVNALLEKLRPHTLALVEGLGVPEESLGAEMLG</sequence>
<keyword evidence="5" id="KW-0285">Flavoprotein</keyword>
<dbReference type="FunFam" id="1.20.140.10:FF:000010">
    <property type="entry name" value="Acyl-coenzyme A oxidase"/>
    <property type="match status" value="1"/>
</dbReference>
<dbReference type="InterPro" id="IPR055060">
    <property type="entry name" value="ACOX_C_alpha1"/>
</dbReference>
<keyword evidence="7" id="KW-0276">Fatty acid metabolism</keyword>
<evidence type="ECO:0000256" key="8">
    <source>
        <dbReference type="ARBA" id="ARBA00023002"/>
    </source>
</evidence>
<name>A0A838XFT3_9ACTN</name>
<evidence type="ECO:0000259" key="11">
    <source>
        <dbReference type="Pfam" id="PF01756"/>
    </source>
</evidence>
<dbReference type="FunFam" id="1.20.140.10:FF:000007">
    <property type="entry name" value="Acyl-coenzyme A oxidase"/>
    <property type="match status" value="1"/>
</dbReference>
<dbReference type="InterPro" id="IPR006091">
    <property type="entry name" value="Acyl-CoA_Oxase/DH_mid-dom"/>
</dbReference>
<feature type="domain" description="Acyl-CoA oxidase C-terminal" evidence="11">
    <location>
        <begin position="490"/>
        <end position="626"/>
    </location>
</feature>
<evidence type="ECO:0000256" key="7">
    <source>
        <dbReference type="ARBA" id="ARBA00022832"/>
    </source>
</evidence>
<dbReference type="InterPro" id="IPR046373">
    <property type="entry name" value="Acyl-CoA_Oxase/DH_mid-dom_sf"/>
</dbReference>
<dbReference type="GO" id="GO:0005504">
    <property type="term" value="F:fatty acid binding"/>
    <property type="evidence" value="ECO:0007669"/>
    <property type="project" value="TreeGrafter"/>
</dbReference>
<protein>
    <recommendedName>
        <fullName evidence="4">acyl-CoA oxidase</fullName>
        <ecNumber evidence="4">1.3.3.6</ecNumber>
    </recommendedName>
</protein>
<evidence type="ECO:0000256" key="10">
    <source>
        <dbReference type="ARBA" id="ARBA00023140"/>
    </source>
</evidence>
<dbReference type="PANTHER" id="PTHR10909">
    <property type="entry name" value="ELECTRON TRANSPORT OXIDOREDUCTASE"/>
    <property type="match status" value="1"/>
</dbReference>
<evidence type="ECO:0000256" key="1">
    <source>
        <dbReference type="ARBA" id="ARBA00001974"/>
    </source>
</evidence>
<dbReference type="GO" id="GO:0003997">
    <property type="term" value="F:acyl-CoA oxidase activity"/>
    <property type="evidence" value="ECO:0007669"/>
    <property type="project" value="UniProtKB-EC"/>
</dbReference>
<evidence type="ECO:0000256" key="5">
    <source>
        <dbReference type="ARBA" id="ARBA00022630"/>
    </source>
</evidence>
<dbReference type="EC" id="1.3.3.6" evidence="4"/>
<dbReference type="GO" id="GO:0033540">
    <property type="term" value="P:fatty acid beta-oxidation using acyl-CoA oxidase"/>
    <property type="evidence" value="ECO:0007669"/>
    <property type="project" value="TreeGrafter"/>
</dbReference>
<dbReference type="InterPro" id="IPR036250">
    <property type="entry name" value="AcylCo_DH-like_C"/>
</dbReference>
<accession>A0A838XFT3</accession>
<evidence type="ECO:0000256" key="2">
    <source>
        <dbReference type="ARBA" id="ARBA00004275"/>
    </source>
</evidence>
<dbReference type="Pfam" id="PF02770">
    <property type="entry name" value="Acyl-CoA_dh_M"/>
    <property type="match status" value="1"/>
</dbReference>
<comment type="caution">
    <text evidence="15">The sequence shown here is derived from an EMBL/GenBank/DDBJ whole genome shotgun (WGS) entry which is preliminary data.</text>
</comment>
<dbReference type="InterPro" id="IPR037069">
    <property type="entry name" value="AcylCoA_DH/ox_N_sf"/>
</dbReference>
<dbReference type="Gene3D" id="1.20.140.10">
    <property type="entry name" value="Butyryl-CoA Dehydrogenase, subunit A, domain 3"/>
    <property type="match status" value="2"/>
</dbReference>
<evidence type="ECO:0000256" key="6">
    <source>
        <dbReference type="ARBA" id="ARBA00022827"/>
    </source>
</evidence>
<dbReference type="FunFam" id="2.40.110.10:FF:000005">
    <property type="entry name" value="Acyl-coenzyme A oxidase"/>
    <property type="match status" value="1"/>
</dbReference>
<dbReference type="InterPro" id="IPR002655">
    <property type="entry name" value="Acyl-CoA_oxidase_C"/>
</dbReference>
<evidence type="ECO:0000259" key="12">
    <source>
        <dbReference type="Pfam" id="PF02770"/>
    </source>
</evidence>
<dbReference type="SUPFAM" id="SSF56645">
    <property type="entry name" value="Acyl-CoA dehydrogenase NM domain-like"/>
    <property type="match status" value="1"/>
</dbReference>
<evidence type="ECO:0000313" key="15">
    <source>
        <dbReference type="EMBL" id="MBA4607791.1"/>
    </source>
</evidence>
<keyword evidence="10" id="KW-0576">Peroxisome</keyword>
<comment type="similarity">
    <text evidence="3">Belongs to the acyl-CoA oxidase family.</text>
</comment>
<dbReference type="PIRSF" id="PIRSF000168">
    <property type="entry name" value="Acyl-CoA_oxidase"/>
    <property type="match status" value="1"/>
</dbReference>
<dbReference type="Gene3D" id="1.10.540.10">
    <property type="entry name" value="Acyl-CoA dehydrogenase/oxidase, N-terminal domain"/>
    <property type="match status" value="1"/>
</dbReference>
<dbReference type="InterPro" id="IPR013786">
    <property type="entry name" value="AcylCoA_DH/ox_N"/>
</dbReference>
<dbReference type="Pfam" id="PF22924">
    <property type="entry name" value="ACOX_C_alpha1"/>
    <property type="match status" value="1"/>
</dbReference>
<keyword evidence="6" id="KW-0274">FAD</keyword>
<evidence type="ECO:0000259" key="14">
    <source>
        <dbReference type="Pfam" id="PF22924"/>
    </source>
</evidence>
<dbReference type="Pfam" id="PF02771">
    <property type="entry name" value="Acyl-CoA_dh_N"/>
    <property type="match status" value="1"/>
</dbReference>
<reference evidence="15 16" key="1">
    <citation type="submission" date="2020-07" db="EMBL/GenBank/DDBJ databases">
        <title>Draft genome and description of Aeromicrobium phoceense strain Marseille-Q0843 isolated from healthy skin swab.</title>
        <authorList>
            <person name="Boxberger M."/>
            <person name="La Scola B."/>
        </authorList>
    </citation>
    <scope>NUCLEOTIDE SEQUENCE [LARGE SCALE GENOMIC DNA]</scope>
    <source>
        <strain evidence="15 16">Marseille-Q0843</strain>
    </source>
</reference>
<dbReference type="RefSeq" id="WP_181754134.1">
    <property type="nucleotide sequence ID" value="NZ_JACEOG010000001.1"/>
</dbReference>
<gene>
    <name evidence="15" type="ORF">H1W00_04805</name>
</gene>
<dbReference type="Proteomes" id="UP000550354">
    <property type="component" value="Unassembled WGS sequence"/>
</dbReference>
<evidence type="ECO:0000256" key="9">
    <source>
        <dbReference type="ARBA" id="ARBA00023098"/>
    </source>
</evidence>
<dbReference type="GO" id="GO:0055088">
    <property type="term" value="P:lipid homeostasis"/>
    <property type="evidence" value="ECO:0007669"/>
    <property type="project" value="TreeGrafter"/>
</dbReference>
<evidence type="ECO:0000256" key="4">
    <source>
        <dbReference type="ARBA" id="ARBA00012870"/>
    </source>
</evidence>
<keyword evidence="16" id="KW-1185">Reference proteome</keyword>
<comment type="subcellular location">
    <subcellularLocation>
        <location evidence="2">Peroxisome</location>
    </subcellularLocation>
</comment>